<feature type="chain" id="PRO_5046188041" evidence="1">
    <location>
        <begin position="21"/>
        <end position="341"/>
    </location>
</feature>
<dbReference type="Pfam" id="PF04392">
    <property type="entry name" value="ABC_sub_bind"/>
    <property type="match status" value="1"/>
</dbReference>
<dbReference type="Proteomes" id="UP001646141">
    <property type="component" value="Unassembled WGS sequence"/>
</dbReference>
<dbReference type="Gene3D" id="3.40.50.2300">
    <property type="match status" value="2"/>
</dbReference>
<dbReference type="InterPro" id="IPR028082">
    <property type="entry name" value="Peripla_BP_I"/>
</dbReference>
<sequence length="341" mass="34858">MRQISSRRRMLALASLGAAAALTLSACSSAPSDSSGGDDAAKPETVSIGISQLVQHPALDAATEGFKQAFIDAGYVDGDTVKFDVQNANGEQATAVTIAQTFATSDVDLVLAVATPAAQAAAQAITDKPVLFTAVTDAVSAELVKSMDAPGANVTGTVDAVPDDALKTQFEIITELKPDAKKVGIVYASGEVNSQVQVEAAEKVAKELGLEIVTKTVTTANDIAQATEALGDVDAIYVPTDNMVVSGIASLVQVAEKAKIPVIGAEPGTVEGGAVATYGIDYTKLGKQTGEMAIKILEGADPAKTPVETPAELSYVVNPAAAERMGVEIPKSILDDATVVE</sequence>
<dbReference type="PROSITE" id="PS51257">
    <property type="entry name" value="PROKAR_LIPOPROTEIN"/>
    <property type="match status" value="1"/>
</dbReference>
<comment type="caution">
    <text evidence="2">The sequence shown here is derived from an EMBL/GenBank/DDBJ whole genome shotgun (WGS) entry which is preliminary data.</text>
</comment>
<evidence type="ECO:0000313" key="3">
    <source>
        <dbReference type="Proteomes" id="UP001646141"/>
    </source>
</evidence>
<accession>A0ABS1SMI6</accession>
<dbReference type="InterPro" id="IPR006311">
    <property type="entry name" value="TAT_signal"/>
</dbReference>
<protein>
    <submittedName>
        <fullName evidence="2">ABC transporter substrate-binding protein</fullName>
    </submittedName>
</protein>
<feature type="signal peptide" evidence="1">
    <location>
        <begin position="1"/>
        <end position="20"/>
    </location>
</feature>
<organism evidence="2 3">
    <name type="scientific">Leucobacter chromiireducens subsp. chromiireducens</name>
    <dbReference type="NCBI Taxonomy" id="660067"/>
    <lineage>
        <taxon>Bacteria</taxon>
        <taxon>Bacillati</taxon>
        <taxon>Actinomycetota</taxon>
        <taxon>Actinomycetes</taxon>
        <taxon>Micrococcales</taxon>
        <taxon>Microbacteriaceae</taxon>
        <taxon>Leucobacter</taxon>
    </lineage>
</organism>
<gene>
    <name evidence="2" type="ORF">D3226_00040</name>
</gene>
<dbReference type="CDD" id="cd06325">
    <property type="entry name" value="PBP1_ABC_unchar_transporter"/>
    <property type="match status" value="1"/>
</dbReference>
<dbReference type="PROSITE" id="PS51318">
    <property type="entry name" value="TAT"/>
    <property type="match status" value="1"/>
</dbReference>
<dbReference type="InterPro" id="IPR007487">
    <property type="entry name" value="ABC_transpt-TYRBP-like"/>
</dbReference>
<keyword evidence="3" id="KW-1185">Reference proteome</keyword>
<dbReference type="SUPFAM" id="SSF53822">
    <property type="entry name" value="Periplasmic binding protein-like I"/>
    <property type="match status" value="1"/>
</dbReference>
<dbReference type="PANTHER" id="PTHR35271:SF1">
    <property type="entry name" value="ABC TRANSPORTER, SUBSTRATE-BINDING LIPOPROTEIN"/>
    <property type="match status" value="1"/>
</dbReference>
<evidence type="ECO:0000313" key="2">
    <source>
        <dbReference type="EMBL" id="MBL3688352.1"/>
    </source>
</evidence>
<name>A0ABS1SMI6_9MICO</name>
<dbReference type="EMBL" id="QYAD01000001">
    <property type="protein sequence ID" value="MBL3688352.1"/>
    <property type="molecule type" value="Genomic_DNA"/>
</dbReference>
<keyword evidence="1" id="KW-0732">Signal</keyword>
<dbReference type="RefSeq" id="WP_202380412.1">
    <property type="nucleotide sequence ID" value="NZ_BAAAMA010000003.1"/>
</dbReference>
<dbReference type="PANTHER" id="PTHR35271">
    <property type="entry name" value="ABC TRANSPORTER, SUBSTRATE-BINDING LIPOPROTEIN-RELATED"/>
    <property type="match status" value="1"/>
</dbReference>
<proteinExistence type="predicted"/>
<reference evidence="2 3" key="1">
    <citation type="submission" date="2018-09" db="EMBL/GenBank/DDBJ databases">
        <title>Comparative genomics of Leucobacter spp.</title>
        <authorList>
            <person name="Reis A.C."/>
            <person name="Kolvenbach B.A."/>
            <person name="Corvini P.F.X."/>
            <person name="Nunes O.C."/>
        </authorList>
    </citation>
    <scope>NUCLEOTIDE SEQUENCE [LARGE SCALE GENOMIC DNA]</scope>
    <source>
        <strain evidence="2 3">L-1</strain>
    </source>
</reference>
<evidence type="ECO:0000256" key="1">
    <source>
        <dbReference type="SAM" id="SignalP"/>
    </source>
</evidence>